<keyword evidence="2" id="KW-1185">Reference proteome</keyword>
<sequence>MAVNLLEEKIESEVEGEGTRTWERGAIEQQLGERMSLDNE</sequence>
<gene>
    <name evidence="1" type="ORF">SY89_02601</name>
</gene>
<dbReference type="EMBL" id="LGUC01000001">
    <property type="protein sequence ID" value="KPN31845.1"/>
    <property type="molecule type" value="Genomic_DNA"/>
</dbReference>
<dbReference type="STRING" id="699431.SY89_02601"/>
<organism evidence="1 2">
    <name type="scientific">Halolamina pelagica</name>
    <dbReference type="NCBI Taxonomy" id="699431"/>
    <lineage>
        <taxon>Archaea</taxon>
        <taxon>Methanobacteriati</taxon>
        <taxon>Methanobacteriota</taxon>
        <taxon>Stenosarchaea group</taxon>
        <taxon>Halobacteria</taxon>
        <taxon>Halobacteriales</taxon>
        <taxon>Haloferacaceae</taxon>
    </lineage>
</organism>
<dbReference type="Proteomes" id="UP000050535">
    <property type="component" value="Unassembled WGS sequence"/>
</dbReference>
<comment type="caution">
    <text evidence="1">The sequence shown here is derived from an EMBL/GenBank/DDBJ whole genome shotgun (WGS) entry which is preliminary data.</text>
</comment>
<reference evidence="2" key="1">
    <citation type="submission" date="2013-11" db="EMBL/GenBank/DDBJ databases">
        <authorList>
            <person name="Hoang H.T."/>
            <person name="Killian M.L."/>
            <person name="Madson D.M."/>
            <person name="Arruda P.H.E."/>
            <person name="Sun D."/>
            <person name="Schwartz K.J."/>
            <person name="Yoon K."/>
        </authorList>
    </citation>
    <scope>NUCLEOTIDE SEQUENCE [LARGE SCALE GENOMIC DNA]</scope>
    <source>
        <strain evidence="2">CDK2</strain>
    </source>
</reference>
<dbReference type="AlphaFoldDB" id="A0A0P7GCV5"/>
<evidence type="ECO:0000313" key="2">
    <source>
        <dbReference type="Proteomes" id="UP000050535"/>
    </source>
</evidence>
<name>A0A0P7GCV5_9EURY</name>
<evidence type="ECO:0000313" key="1">
    <source>
        <dbReference type="EMBL" id="KPN31845.1"/>
    </source>
</evidence>
<accession>A0A0P7GCV5</accession>
<proteinExistence type="predicted"/>
<protein>
    <submittedName>
        <fullName evidence="1">Uncharacterized protein</fullName>
    </submittedName>
</protein>